<dbReference type="AlphaFoldDB" id="A0A927J088"/>
<dbReference type="RefSeq" id="WP_191829030.1">
    <property type="nucleotide sequence ID" value="NZ_JACYHB010000007.1"/>
</dbReference>
<proteinExistence type="inferred from homology"/>
<dbReference type="SUPFAM" id="SSF88659">
    <property type="entry name" value="Sigma3 and sigma4 domains of RNA polymerase sigma factors"/>
    <property type="match status" value="1"/>
</dbReference>
<dbReference type="SUPFAM" id="SSF100950">
    <property type="entry name" value="NagB/RpiA/CoA transferase-like"/>
    <property type="match status" value="1"/>
</dbReference>
<dbReference type="InterPro" id="IPR007630">
    <property type="entry name" value="RNA_pol_sigma70_r4"/>
</dbReference>
<dbReference type="GO" id="GO:0003677">
    <property type="term" value="F:DNA binding"/>
    <property type="evidence" value="ECO:0007669"/>
    <property type="project" value="UniProtKB-KW"/>
</dbReference>
<name>A0A927J088_9MICO</name>
<dbReference type="GO" id="GO:0030246">
    <property type="term" value="F:carbohydrate binding"/>
    <property type="evidence" value="ECO:0007669"/>
    <property type="project" value="InterPro"/>
</dbReference>
<keyword evidence="4" id="KW-0804">Transcription</keyword>
<accession>A0A927J088</accession>
<evidence type="ECO:0000256" key="2">
    <source>
        <dbReference type="ARBA" id="ARBA00023015"/>
    </source>
</evidence>
<evidence type="ECO:0000313" key="7">
    <source>
        <dbReference type="EMBL" id="MBD8079447.1"/>
    </source>
</evidence>
<evidence type="ECO:0000256" key="3">
    <source>
        <dbReference type="ARBA" id="ARBA00023125"/>
    </source>
</evidence>
<gene>
    <name evidence="7" type="ORF">IF651_10320</name>
</gene>
<evidence type="ECO:0000256" key="1">
    <source>
        <dbReference type="ARBA" id="ARBA00010466"/>
    </source>
</evidence>
<dbReference type="EMBL" id="JACYHB010000007">
    <property type="protein sequence ID" value="MBD8079447.1"/>
    <property type="molecule type" value="Genomic_DNA"/>
</dbReference>
<dbReference type="PANTHER" id="PTHR34294:SF1">
    <property type="entry name" value="TRANSCRIPTIONAL REGULATOR LSRR"/>
    <property type="match status" value="1"/>
</dbReference>
<feature type="domain" description="RNA polymerase sigma-70 region 4" evidence="6">
    <location>
        <begin position="2"/>
        <end position="44"/>
    </location>
</feature>
<dbReference type="Gene3D" id="1.10.10.60">
    <property type="entry name" value="Homeodomain-like"/>
    <property type="match status" value="1"/>
</dbReference>
<dbReference type="InterPro" id="IPR037171">
    <property type="entry name" value="NagB/RpiA_transferase-like"/>
</dbReference>
<dbReference type="Pfam" id="PF04198">
    <property type="entry name" value="Sugar-bind"/>
    <property type="match status" value="1"/>
</dbReference>
<dbReference type="InterPro" id="IPR007324">
    <property type="entry name" value="Sugar-bd_dom_put"/>
</dbReference>
<dbReference type="Proteomes" id="UP000610846">
    <property type="component" value="Unassembled WGS sequence"/>
</dbReference>
<dbReference type="Gene3D" id="3.40.50.1360">
    <property type="match status" value="1"/>
</dbReference>
<evidence type="ECO:0000259" key="6">
    <source>
        <dbReference type="Pfam" id="PF04545"/>
    </source>
</evidence>
<dbReference type="Pfam" id="PF04545">
    <property type="entry name" value="Sigma70_r4"/>
    <property type="match status" value="1"/>
</dbReference>
<keyword evidence="2" id="KW-0805">Transcription regulation</keyword>
<comment type="caution">
    <text evidence="7">The sequence shown here is derived from an EMBL/GenBank/DDBJ whole genome shotgun (WGS) entry which is preliminary data.</text>
</comment>
<evidence type="ECO:0000259" key="5">
    <source>
        <dbReference type="Pfam" id="PF04198"/>
    </source>
</evidence>
<dbReference type="CDD" id="cd06171">
    <property type="entry name" value="Sigma70_r4"/>
    <property type="match status" value="1"/>
</dbReference>
<dbReference type="GO" id="GO:0006352">
    <property type="term" value="P:DNA-templated transcription initiation"/>
    <property type="evidence" value="ECO:0007669"/>
    <property type="project" value="InterPro"/>
</dbReference>
<sequence>MSAREQDVLRAASMYYLQDMTMEAIAKHLHTSRSTVSRLVKRARDTGLVEIRLRPAQGKGPGIGQHLASTWGIDVYVVPVPDQVTRVDRLEQVAMSAARLLGSWFDSDMTLGIAWGTTLSAVARHLPRRPTRGSAVVQLNGAASTRSSGLHYAGDLTAGFGAAFDAQVHDFPVPAFFDYAETKRAMWRERSVRRVLDVQRHADIALFSVGAVSGGVPSHVYSAGYLEPEDVAVLEDEGVVGDVCTVFLRQDGTYRDIALNARATGPAPDELRRVPRRVCVVAGDNKVAPLRAALRAGVVTDLVIDEITASRLVSDPRL</sequence>
<keyword evidence="8" id="KW-1185">Reference proteome</keyword>
<dbReference type="GO" id="GO:0003700">
    <property type="term" value="F:DNA-binding transcription factor activity"/>
    <property type="evidence" value="ECO:0007669"/>
    <property type="project" value="InterPro"/>
</dbReference>
<organism evidence="7 8">
    <name type="scientific">Cellulosimicrobium arenosum</name>
    <dbReference type="NCBI Taxonomy" id="2708133"/>
    <lineage>
        <taxon>Bacteria</taxon>
        <taxon>Bacillati</taxon>
        <taxon>Actinomycetota</taxon>
        <taxon>Actinomycetes</taxon>
        <taxon>Micrococcales</taxon>
        <taxon>Promicromonosporaceae</taxon>
        <taxon>Cellulosimicrobium</taxon>
    </lineage>
</organism>
<keyword evidence="3" id="KW-0238">DNA-binding</keyword>
<evidence type="ECO:0000313" key="8">
    <source>
        <dbReference type="Proteomes" id="UP000610846"/>
    </source>
</evidence>
<dbReference type="PANTHER" id="PTHR34294">
    <property type="entry name" value="TRANSCRIPTIONAL REGULATOR-RELATED"/>
    <property type="match status" value="1"/>
</dbReference>
<comment type="similarity">
    <text evidence="1">Belongs to the SorC transcriptional regulatory family.</text>
</comment>
<dbReference type="InterPro" id="IPR013324">
    <property type="entry name" value="RNA_pol_sigma_r3/r4-like"/>
</dbReference>
<protein>
    <submittedName>
        <fullName evidence="7">MarR family transcriptional regulator</fullName>
    </submittedName>
</protein>
<evidence type="ECO:0000256" key="4">
    <source>
        <dbReference type="ARBA" id="ARBA00023163"/>
    </source>
</evidence>
<feature type="domain" description="Sugar-binding" evidence="5">
    <location>
        <begin position="65"/>
        <end position="313"/>
    </location>
</feature>
<reference evidence="7" key="1">
    <citation type="journal article" date="2018" name="Curr. Microbiol.">
        <title>Cellulosimicrobium arenosum sp. nov., Isolated from Marine Sediment Sand.</title>
        <authorList>
            <person name="Oh M."/>
            <person name="Kim J.H."/>
            <person name="Yoon J.H."/>
            <person name="Schumann P."/>
            <person name="Kim W."/>
        </authorList>
    </citation>
    <scope>NUCLEOTIDE SEQUENCE</scope>
    <source>
        <strain evidence="7">KCTC 49039</strain>
    </source>
</reference>
<reference evidence="7" key="2">
    <citation type="submission" date="2020-09" db="EMBL/GenBank/DDBJ databases">
        <authorList>
            <person name="Yu Y."/>
        </authorList>
    </citation>
    <scope>NUCLEOTIDE SEQUENCE</scope>
    <source>
        <strain evidence="7">KCTC 49039</strain>
    </source>
</reference>
<dbReference type="InterPro" id="IPR051054">
    <property type="entry name" value="SorC_transcr_regulators"/>
</dbReference>